<dbReference type="SUPFAM" id="SSF53720">
    <property type="entry name" value="ALDH-like"/>
    <property type="match status" value="1"/>
</dbReference>
<dbReference type="Proteomes" id="UP000262583">
    <property type="component" value="Chromosome"/>
</dbReference>
<dbReference type="Pfam" id="PF00171">
    <property type="entry name" value="Aldedh"/>
    <property type="match status" value="1"/>
</dbReference>
<dbReference type="InterPro" id="IPR012408">
    <property type="entry name" value="Acetald_propionald_DH-rel"/>
</dbReference>
<dbReference type="NCBIfam" id="NF011927">
    <property type="entry name" value="PRK15398.1"/>
    <property type="match status" value="1"/>
</dbReference>
<dbReference type="GO" id="GO:0008774">
    <property type="term" value="F:acetaldehyde dehydrogenase (acetylating) activity"/>
    <property type="evidence" value="ECO:0007669"/>
    <property type="project" value="InterPro"/>
</dbReference>
<keyword evidence="1" id="KW-0560">Oxidoreductase</keyword>
<feature type="domain" description="Aldehyde dehydrogenase" evidence="3">
    <location>
        <begin position="55"/>
        <end position="312"/>
    </location>
</feature>
<proteinExistence type="predicted"/>
<keyword evidence="2" id="KW-0520">NAD</keyword>
<sequence>MNVDEAKISAIVEEVVRRLKEQGFASGSLPQSSAGAGAVATRSRGTSGLRGVFSTIEEAIEAAWQSQKIYADASMETRKKVVAAIRQVGEEHKEDFARRIYEETKLGRIDHKIRKHEIVIRLTPGPEDLVTRCWSGDHGLTVEEYAPYGLIGAVTPVTHPVETAINNGISILSGGNTVVFNPHPASKRVFAYAIHLFNEAIYRATGLENLMTTIEEPTIETGKTMFRHPKVRVLLVTGGPGVVREALNSGKKCITAGPGNPPVVVDETAIIPKAAKDIIDGAGFDNNILCIGEKEVFVVESVADQLIAEMKKLGCVMLSREQISALAEKAFRCEGQHGSGKSCGGAVLNRDLVGRSPQVLARAIGLEVPPDCPMLIGETEFDNPWVQHEQMMMFLPIVRCRNFDEALDMAVKAEHGYGHTAVIHSLNVANMTKMGKAMNCSIFVKNGPSYAGLGAGGEGHTSFSIASPTGEGLTTARTFCRIRRCTLVDYLRIV</sequence>
<dbReference type="InterPro" id="IPR016163">
    <property type="entry name" value="Ald_DH_C"/>
</dbReference>
<name>A0A2Z4Y3M5_SUMC1</name>
<protein>
    <submittedName>
        <fullName evidence="4">CoA-acylating propionaldehyde dehydrogenase</fullName>
    </submittedName>
</protein>
<evidence type="ECO:0000313" key="5">
    <source>
        <dbReference type="Proteomes" id="UP000262583"/>
    </source>
</evidence>
<organism evidence="4 5">
    <name type="scientific">Sumerlaea chitinivorans</name>
    <dbReference type="NCBI Taxonomy" id="2250252"/>
    <lineage>
        <taxon>Bacteria</taxon>
        <taxon>Candidatus Sumerlaeota</taxon>
        <taxon>Candidatus Sumerlaeia</taxon>
        <taxon>Candidatus Sumerlaeales</taxon>
        <taxon>Candidatus Sumerlaeaceae</taxon>
        <taxon>Candidatus Sumerlaea</taxon>
    </lineage>
</organism>
<evidence type="ECO:0000259" key="3">
    <source>
        <dbReference type="Pfam" id="PF00171"/>
    </source>
</evidence>
<evidence type="ECO:0000256" key="1">
    <source>
        <dbReference type="ARBA" id="ARBA00023002"/>
    </source>
</evidence>
<dbReference type="Gene3D" id="3.40.309.10">
    <property type="entry name" value="Aldehyde Dehydrogenase, Chain A, domain 2"/>
    <property type="match status" value="1"/>
</dbReference>
<dbReference type="KEGG" id="schv:BRCON_1024"/>
<dbReference type="CDD" id="cd07121">
    <property type="entry name" value="ALDH_EutE"/>
    <property type="match status" value="1"/>
</dbReference>
<dbReference type="InterPro" id="IPR015590">
    <property type="entry name" value="Aldehyde_DH_dom"/>
</dbReference>
<evidence type="ECO:0000256" key="2">
    <source>
        <dbReference type="ARBA" id="ARBA00023027"/>
    </source>
</evidence>
<dbReference type="PIRSF" id="PIRSF036410">
    <property type="entry name" value="EutE_PduP"/>
    <property type="match status" value="1"/>
</dbReference>
<dbReference type="InterPro" id="IPR016162">
    <property type="entry name" value="Ald_DH_N"/>
</dbReference>
<dbReference type="Gene3D" id="3.40.605.10">
    <property type="entry name" value="Aldehyde Dehydrogenase, Chain A, domain 1"/>
    <property type="match status" value="1"/>
</dbReference>
<gene>
    <name evidence="4" type="ORF">BRCON_1024</name>
</gene>
<accession>A0A2Z4Y3M5</accession>
<evidence type="ECO:0000313" key="4">
    <source>
        <dbReference type="EMBL" id="AXA35801.1"/>
    </source>
</evidence>
<dbReference type="PANTHER" id="PTHR11699">
    <property type="entry name" value="ALDEHYDE DEHYDROGENASE-RELATED"/>
    <property type="match status" value="1"/>
</dbReference>
<dbReference type="InterPro" id="IPR016161">
    <property type="entry name" value="Ald_DH/histidinol_DH"/>
</dbReference>
<dbReference type="EMBL" id="CP030759">
    <property type="protein sequence ID" value="AXA35801.1"/>
    <property type="molecule type" value="Genomic_DNA"/>
</dbReference>
<reference evidence="4 5" key="1">
    <citation type="submission" date="2018-05" db="EMBL/GenBank/DDBJ databases">
        <title>A metagenomic window into the 2 km-deep terrestrial subsurface aquifer revealed taxonomically and functionally diverse microbial community comprising novel uncultured bacterial lineages.</title>
        <authorList>
            <person name="Kadnikov V.V."/>
            <person name="Mardanov A.V."/>
            <person name="Beletsky A.V."/>
            <person name="Banks D."/>
            <person name="Pimenov N.V."/>
            <person name="Frank Y.A."/>
            <person name="Karnachuk O.V."/>
            <person name="Ravin N.V."/>
        </authorList>
    </citation>
    <scope>NUCLEOTIDE SEQUENCE [LARGE SCALE GENOMIC DNA]</scope>
    <source>
        <strain evidence="4">BY</strain>
    </source>
</reference>
<dbReference type="AlphaFoldDB" id="A0A2Z4Y3M5"/>